<keyword evidence="2" id="KW-0732">Signal</keyword>
<evidence type="ECO:0000256" key="1">
    <source>
        <dbReference type="SAM" id="MobiDB-lite"/>
    </source>
</evidence>
<gene>
    <name evidence="3" type="ORF">ISS97_13725</name>
</gene>
<accession>A0ABW8K5Z9</accession>
<feature type="chain" id="PRO_5045066211" description="DUF4124 domain-containing protein" evidence="2">
    <location>
        <begin position="22"/>
        <end position="105"/>
    </location>
</feature>
<keyword evidence="4" id="KW-1185">Reference proteome</keyword>
<evidence type="ECO:0000256" key="2">
    <source>
        <dbReference type="SAM" id="SignalP"/>
    </source>
</evidence>
<name>A0ABW8K5Z9_9GAMM</name>
<feature type="compositionally biased region" description="Polar residues" evidence="1">
    <location>
        <begin position="87"/>
        <end position="96"/>
    </location>
</feature>
<reference evidence="3 4" key="1">
    <citation type="submission" date="2020-10" db="EMBL/GenBank/DDBJ databases">
        <title>Phylogeny of dyella-like bacteria.</title>
        <authorList>
            <person name="Fu J."/>
        </authorList>
    </citation>
    <scope>NUCLEOTIDE SEQUENCE [LARGE SCALE GENOMIC DNA]</scope>
    <source>
        <strain evidence="3 4">BB4</strain>
    </source>
</reference>
<evidence type="ECO:0000313" key="4">
    <source>
        <dbReference type="Proteomes" id="UP001620408"/>
    </source>
</evidence>
<feature type="region of interest" description="Disordered" evidence="1">
    <location>
        <begin position="64"/>
        <end position="105"/>
    </location>
</feature>
<protein>
    <recommendedName>
        <fullName evidence="5">DUF4124 domain-containing protein</fullName>
    </recommendedName>
</protein>
<dbReference type="EMBL" id="JADIKD010000011">
    <property type="protein sequence ID" value="MFK2918327.1"/>
    <property type="molecule type" value="Genomic_DNA"/>
</dbReference>
<feature type="signal peptide" evidence="2">
    <location>
        <begin position="1"/>
        <end position="21"/>
    </location>
</feature>
<dbReference type="Proteomes" id="UP001620408">
    <property type="component" value="Unassembled WGS sequence"/>
</dbReference>
<evidence type="ECO:0000313" key="3">
    <source>
        <dbReference type="EMBL" id="MFK2918327.1"/>
    </source>
</evidence>
<proteinExistence type="predicted"/>
<sequence length="105" mass="11324">MRSMVVAGMVCALLFAAVAQGQSAVPASDRWSTPARAGSVSYGGSASLPREQVGSFRFKDDDKAYRPRIQMQSPKRTYGRPERTCELNPSASSCLIPSTKPVSVR</sequence>
<dbReference type="RefSeq" id="WP_379985851.1">
    <property type="nucleotide sequence ID" value="NZ_JADIKD010000011.1"/>
</dbReference>
<evidence type="ECO:0008006" key="5">
    <source>
        <dbReference type="Google" id="ProtNLM"/>
    </source>
</evidence>
<organism evidence="3 4">
    <name type="scientific">Dyella koreensis</name>
    <dbReference type="NCBI Taxonomy" id="311235"/>
    <lineage>
        <taxon>Bacteria</taxon>
        <taxon>Pseudomonadati</taxon>
        <taxon>Pseudomonadota</taxon>
        <taxon>Gammaproteobacteria</taxon>
        <taxon>Lysobacterales</taxon>
        <taxon>Rhodanobacteraceae</taxon>
        <taxon>Dyella</taxon>
    </lineage>
</organism>
<comment type="caution">
    <text evidence="3">The sequence shown here is derived from an EMBL/GenBank/DDBJ whole genome shotgun (WGS) entry which is preliminary data.</text>
</comment>